<feature type="transmembrane region" description="Helical" evidence="1">
    <location>
        <begin position="125"/>
        <end position="148"/>
    </location>
</feature>
<keyword evidence="1" id="KW-0812">Transmembrane</keyword>
<sequence length="548" mass="63392">MMKGFKQYLYYQYYQLRMIFNFIMHWHQFGPWILGIGLGLSLYLTVTVAYEVADFIVSQSRTLDVIHFCLSVKKSLDGLFFFISFVVLVGVVEVLFRGHQMAEKEQLRIFPVSETTLFSMKINDVAVSICLFIFPFVMLPFIIAAPALNLPLTIVILFVVAIFFIVLQIIFGTFSLCLLAVHLFPRHFWRNIIGISMAVGLVFFLLFTVTRYFHSAGFTGLQFLSFRFFPTQLTFRILLDWYTGDPDGVYYSFFLHGCNLLLLGTACYVLYTQLFIRYGERFYNKVRPRRQPDSTVDKFLRKLDSTIVASWRLYWALILKELYSLIRDTSLKIAFFAGLVLSTFPFLPLLLLPGEIAQVAVVVIIIVIFLFCIHFVLFLCLSSTGREGEAIQNISLYPVSIGSFMFAKGVVYFFFLLLTLCAGGYFLSFYLHILSVTNNPVWLIGLFVISMVHSFFMTSMTFCLGCIFPRFNAKNQFRAVSLWAIGLFMSLSLLYLSTASIGIWAPLRFGVKFIYFPFLIYFLWFLILITLYKEATREMKKTLTLFRI</sequence>
<gene>
    <name evidence="2" type="ORF">ACFL27_12050</name>
</gene>
<feature type="transmembrane region" description="Helical" evidence="1">
    <location>
        <begin position="154"/>
        <end position="180"/>
    </location>
</feature>
<organism evidence="2 3">
    <name type="scientific">candidate division CSSED10-310 bacterium</name>
    <dbReference type="NCBI Taxonomy" id="2855610"/>
    <lineage>
        <taxon>Bacteria</taxon>
        <taxon>Bacteria division CSSED10-310</taxon>
    </lineage>
</organism>
<evidence type="ECO:0000313" key="2">
    <source>
        <dbReference type="EMBL" id="MFC1850918.1"/>
    </source>
</evidence>
<keyword evidence="3" id="KW-1185">Reference proteome</keyword>
<feature type="transmembrane region" description="Helical" evidence="1">
    <location>
        <begin position="357"/>
        <end position="381"/>
    </location>
</feature>
<feature type="transmembrane region" description="Helical" evidence="1">
    <location>
        <begin position="443"/>
        <end position="468"/>
    </location>
</feature>
<accession>A0ABV6YXX1</accession>
<keyword evidence="1" id="KW-1133">Transmembrane helix</keyword>
<feature type="transmembrane region" description="Helical" evidence="1">
    <location>
        <begin position="410"/>
        <end position="431"/>
    </location>
</feature>
<evidence type="ECO:0000313" key="3">
    <source>
        <dbReference type="Proteomes" id="UP001594351"/>
    </source>
</evidence>
<feature type="transmembrane region" description="Helical" evidence="1">
    <location>
        <begin position="513"/>
        <end position="532"/>
    </location>
</feature>
<comment type="caution">
    <text evidence="2">The sequence shown here is derived from an EMBL/GenBank/DDBJ whole genome shotgun (WGS) entry which is preliminary data.</text>
</comment>
<dbReference type="Proteomes" id="UP001594351">
    <property type="component" value="Unassembled WGS sequence"/>
</dbReference>
<name>A0ABV6YXX1_UNCC1</name>
<reference evidence="2 3" key="1">
    <citation type="submission" date="2024-09" db="EMBL/GenBank/DDBJ databases">
        <title>Laminarin stimulates single cell rates of sulfate reduction while oxygen inhibits transcriptomic activity in coastal marine sediment.</title>
        <authorList>
            <person name="Lindsay M."/>
            <person name="Orcutt B."/>
            <person name="Emerson D."/>
            <person name="Stepanauskas R."/>
            <person name="D'Angelo T."/>
        </authorList>
    </citation>
    <scope>NUCLEOTIDE SEQUENCE [LARGE SCALE GENOMIC DNA]</scope>
    <source>
        <strain evidence="2">SAG AM-311-K15</strain>
    </source>
</reference>
<keyword evidence="1" id="KW-0472">Membrane</keyword>
<evidence type="ECO:0000256" key="1">
    <source>
        <dbReference type="SAM" id="Phobius"/>
    </source>
</evidence>
<feature type="transmembrane region" description="Helical" evidence="1">
    <location>
        <begin position="192"/>
        <end position="213"/>
    </location>
</feature>
<feature type="transmembrane region" description="Helical" evidence="1">
    <location>
        <begin position="480"/>
        <end position="507"/>
    </location>
</feature>
<proteinExistence type="predicted"/>
<protein>
    <recommendedName>
        <fullName evidence="4">ABC-2 type transporter domain-containing protein</fullName>
    </recommendedName>
</protein>
<feature type="transmembrane region" description="Helical" evidence="1">
    <location>
        <begin position="333"/>
        <end position="351"/>
    </location>
</feature>
<feature type="transmembrane region" description="Helical" evidence="1">
    <location>
        <begin position="78"/>
        <end position="96"/>
    </location>
</feature>
<evidence type="ECO:0008006" key="4">
    <source>
        <dbReference type="Google" id="ProtNLM"/>
    </source>
</evidence>
<feature type="transmembrane region" description="Helical" evidence="1">
    <location>
        <begin position="249"/>
        <end position="271"/>
    </location>
</feature>
<feature type="transmembrane region" description="Helical" evidence="1">
    <location>
        <begin position="29"/>
        <end position="50"/>
    </location>
</feature>
<dbReference type="EMBL" id="JBHPBY010000134">
    <property type="protein sequence ID" value="MFC1850918.1"/>
    <property type="molecule type" value="Genomic_DNA"/>
</dbReference>